<evidence type="ECO:0000256" key="1">
    <source>
        <dbReference type="SAM" id="MobiDB-lite"/>
    </source>
</evidence>
<sequence>MRSECTAYWVLRTPEGQWRYVTSLNSEGDCATEGLDFVHRQSLRRNQAHYNTTAEGDGEESPRTEAQLGYLQLEAWTVNAEVLPTRTEFLELSQDAGRPSPTDSPERVPSKCPDEYHTVLVPVSIRAYARPGVLLVF</sequence>
<reference evidence="2" key="1">
    <citation type="submission" date="2013-10" db="EMBL/GenBank/DDBJ databases">
        <title>Genomic analysis of the causative agents of coccidiosis in chickens.</title>
        <authorList>
            <person name="Reid A.J."/>
            <person name="Blake D."/>
            <person name="Billington K."/>
            <person name="Browne H."/>
            <person name="Dunn M."/>
            <person name="Hung S."/>
            <person name="Kawahara F."/>
            <person name="Miranda-Saavedra D."/>
            <person name="Mourier T."/>
            <person name="Nagra H."/>
            <person name="Otto T.D."/>
            <person name="Rawlings N."/>
            <person name="Sanchez A."/>
            <person name="Sanders M."/>
            <person name="Subramaniam C."/>
            <person name="Tay Y."/>
            <person name="Dear P."/>
            <person name="Doerig C."/>
            <person name="Gruber A."/>
            <person name="Parkinson J."/>
            <person name="Shirley M."/>
            <person name="Wan K.L."/>
            <person name="Berriman M."/>
            <person name="Tomley F."/>
            <person name="Pain A."/>
        </authorList>
    </citation>
    <scope>NUCLEOTIDE SEQUENCE [LARGE SCALE GENOMIC DNA]</scope>
    <source>
        <strain evidence="2">Houghton</strain>
    </source>
</reference>
<evidence type="ECO:0000313" key="2">
    <source>
        <dbReference type="EMBL" id="CDI85004.1"/>
    </source>
</evidence>
<protein>
    <submittedName>
        <fullName evidence="2">Uncharacterized protein</fullName>
    </submittedName>
</protein>
<accession>U6H2T1</accession>
<feature type="region of interest" description="Disordered" evidence="1">
    <location>
        <begin position="91"/>
        <end position="113"/>
    </location>
</feature>
<feature type="compositionally biased region" description="Basic and acidic residues" evidence="1">
    <location>
        <begin position="104"/>
        <end position="113"/>
    </location>
</feature>
<gene>
    <name evidence="2" type="ORF">EPH_0060640</name>
</gene>
<name>U6H2T1_9EIME</name>
<keyword evidence="3" id="KW-1185">Reference proteome</keyword>
<dbReference type="VEuPathDB" id="ToxoDB:EPH_0060640"/>
<organism evidence="2 3">
    <name type="scientific">Eimeria praecox</name>
    <dbReference type="NCBI Taxonomy" id="51316"/>
    <lineage>
        <taxon>Eukaryota</taxon>
        <taxon>Sar</taxon>
        <taxon>Alveolata</taxon>
        <taxon>Apicomplexa</taxon>
        <taxon>Conoidasida</taxon>
        <taxon>Coccidia</taxon>
        <taxon>Eucoccidiorida</taxon>
        <taxon>Eimeriorina</taxon>
        <taxon>Eimeriidae</taxon>
        <taxon>Eimeria</taxon>
    </lineage>
</organism>
<reference evidence="2" key="2">
    <citation type="submission" date="2013-10" db="EMBL/GenBank/DDBJ databases">
        <authorList>
            <person name="Aslett M."/>
        </authorList>
    </citation>
    <scope>NUCLEOTIDE SEQUENCE [LARGE SCALE GENOMIC DNA]</scope>
    <source>
        <strain evidence="2">Houghton</strain>
    </source>
</reference>
<dbReference type="AlphaFoldDB" id="U6H2T1"/>
<evidence type="ECO:0000313" key="3">
    <source>
        <dbReference type="Proteomes" id="UP000018201"/>
    </source>
</evidence>
<dbReference type="EMBL" id="HG693261">
    <property type="protein sequence ID" value="CDI85004.1"/>
    <property type="molecule type" value="Genomic_DNA"/>
</dbReference>
<proteinExistence type="predicted"/>
<dbReference type="Proteomes" id="UP000018201">
    <property type="component" value="Unassembled WGS sequence"/>
</dbReference>